<organism evidence="2 3">
    <name type="scientific">Nitrococcus mobilis Nb-231</name>
    <dbReference type="NCBI Taxonomy" id="314278"/>
    <lineage>
        <taxon>Bacteria</taxon>
        <taxon>Pseudomonadati</taxon>
        <taxon>Pseudomonadota</taxon>
        <taxon>Gammaproteobacteria</taxon>
        <taxon>Chromatiales</taxon>
        <taxon>Ectothiorhodospiraceae</taxon>
        <taxon>Nitrococcus</taxon>
    </lineage>
</organism>
<feature type="domain" description="Class II aldolase/adducin N-terminal" evidence="1">
    <location>
        <begin position="53"/>
        <end position="204"/>
    </location>
</feature>
<gene>
    <name evidence="2" type="ORF">NB231_14158</name>
</gene>
<dbReference type="SUPFAM" id="SSF53639">
    <property type="entry name" value="AraD/HMP-PK domain-like"/>
    <property type="match status" value="1"/>
</dbReference>
<dbReference type="Proteomes" id="UP000003374">
    <property type="component" value="Unassembled WGS sequence"/>
</dbReference>
<dbReference type="OrthoDB" id="422493at2"/>
<dbReference type="RefSeq" id="WP_005003753.1">
    <property type="nucleotide sequence ID" value="NZ_CH672427.1"/>
</dbReference>
<protein>
    <recommendedName>
        <fullName evidence="1">Class II aldolase/adducin N-terminal domain-containing protein</fullName>
    </recommendedName>
</protein>
<dbReference type="AlphaFoldDB" id="A4BKY2"/>
<reference evidence="2 3" key="1">
    <citation type="submission" date="2006-02" db="EMBL/GenBank/DDBJ databases">
        <authorList>
            <person name="Waterbury J."/>
            <person name="Ferriera S."/>
            <person name="Johnson J."/>
            <person name="Kravitz S."/>
            <person name="Halpern A."/>
            <person name="Remington K."/>
            <person name="Beeson K."/>
            <person name="Tran B."/>
            <person name="Rogers Y.-H."/>
            <person name="Friedman R."/>
            <person name="Venter J.C."/>
        </authorList>
    </citation>
    <scope>NUCLEOTIDE SEQUENCE [LARGE SCALE GENOMIC DNA]</scope>
    <source>
        <strain evidence="2 3">Nb-231</strain>
    </source>
</reference>
<comment type="caution">
    <text evidence="2">The sequence shown here is derived from an EMBL/GenBank/DDBJ whole genome shotgun (WGS) entry which is preliminary data.</text>
</comment>
<dbReference type="eggNOG" id="COG0235">
    <property type="taxonomic scope" value="Bacteria"/>
</dbReference>
<dbReference type="HOGENOM" id="CLU_088910_0_0_6"/>
<dbReference type="EMBL" id="AAOF01000001">
    <property type="protein sequence ID" value="EAR22970.1"/>
    <property type="molecule type" value="Genomic_DNA"/>
</dbReference>
<evidence type="ECO:0000259" key="1">
    <source>
        <dbReference type="Pfam" id="PF00596"/>
    </source>
</evidence>
<name>A4BKY2_9GAMM</name>
<sequence length="217" mass="23693">MTEQEGVIKYRLDHRWSDPPETALIRSLNAWRELLRKLGLIGQDPTRYAGLDFGNLSRRQENPHDARAPAFLISGTQTGHLARLEPKHYVWVRECDTRHNRILAEGPIHPSSEALTHGAIYATAPEFTYVFHAHCPAIWRHAQALGVALTAADVPYGTPAMAAEVGRLLAAAEVRRSGALALGGHEDGVVSFGSSAEAAGCAMLALLARALELTDRY</sequence>
<dbReference type="InterPro" id="IPR001303">
    <property type="entry name" value="Aldolase_II/adducin_N"/>
</dbReference>
<dbReference type="GO" id="GO:0005996">
    <property type="term" value="P:monosaccharide metabolic process"/>
    <property type="evidence" value="ECO:0007669"/>
    <property type="project" value="UniProtKB-ARBA"/>
</dbReference>
<accession>A4BKY2</accession>
<proteinExistence type="predicted"/>
<dbReference type="Gene3D" id="3.40.225.10">
    <property type="entry name" value="Class II aldolase/adducin N-terminal domain"/>
    <property type="match status" value="1"/>
</dbReference>
<evidence type="ECO:0000313" key="3">
    <source>
        <dbReference type="Proteomes" id="UP000003374"/>
    </source>
</evidence>
<dbReference type="Pfam" id="PF00596">
    <property type="entry name" value="Aldolase_II"/>
    <property type="match status" value="1"/>
</dbReference>
<dbReference type="STRING" id="314278.NB231_14158"/>
<dbReference type="InterPro" id="IPR036409">
    <property type="entry name" value="Aldolase_II/adducin_N_sf"/>
</dbReference>
<keyword evidence="3" id="KW-1185">Reference proteome</keyword>
<evidence type="ECO:0000313" key="2">
    <source>
        <dbReference type="EMBL" id="EAR22970.1"/>
    </source>
</evidence>